<evidence type="ECO:0000313" key="2">
    <source>
        <dbReference type="EMBL" id="KAF3766495.1"/>
    </source>
</evidence>
<feature type="domain" description="Heterokaryon incompatibility" evidence="1">
    <location>
        <begin position="47"/>
        <end position="158"/>
    </location>
</feature>
<dbReference type="Pfam" id="PF06985">
    <property type="entry name" value="HET"/>
    <property type="match status" value="1"/>
</dbReference>
<evidence type="ECO:0000313" key="3">
    <source>
        <dbReference type="Proteomes" id="UP000803844"/>
    </source>
</evidence>
<organism evidence="2 3">
    <name type="scientific">Cryphonectria parasitica (strain ATCC 38755 / EP155)</name>
    <dbReference type="NCBI Taxonomy" id="660469"/>
    <lineage>
        <taxon>Eukaryota</taxon>
        <taxon>Fungi</taxon>
        <taxon>Dikarya</taxon>
        <taxon>Ascomycota</taxon>
        <taxon>Pezizomycotina</taxon>
        <taxon>Sordariomycetes</taxon>
        <taxon>Sordariomycetidae</taxon>
        <taxon>Diaporthales</taxon>
        <taxon>Cryphonectriaceae</taxon>
        <taxon>Cryphonectria-Endothia species complex</taxon>
        <taxon>Cryphonectria</taxon>
    </lineage>
</organism>
<sequence>MESCSKDHDNCVPSIPTSLPTRVLDVGLGDGSDIVRIRETHSEIGKYAALSYCWGGPQPVMLTKGTYMSMTMGFELSTLPMTLRDAVRVTRDLKLNYLWIDALCIIQDDWKDKEHELAAMAAIYKNAYITIAASSANTCREGFLQTRHARNSRYPQPTNQRAWCLQERLLSPRVVMFGTYELIWQCQKGQHVAGGTGDSYLPGSERLNPAFFDPSKSITKEDFYDSWLEIVADYSRRHLSFESDKLVAVSAIASEFQRLSDGDIYLAGLWKRELIKWLSWMVDPSQLKPFGSQRLMPRPSKYIAPSWSWASVNGTVCIGCAWREKQFYAEIIRCGITVLDQSLPTGQVTAGVLELRGPLKQMRWTGQTHFKLFKETDPNSEALGKAFMDADESIPDIVYCLRVYKDSGLIMVEKSDSMTYTRVGRFEVWVVSVCDAWFEGCMVQTIILL</sequence>
<keyword evidence="3" id="KW-1185">Reference proteome</keyword>
<dbReference type="PANTHER" id="PTHR33112:SF16">
    <property type="entry name" value="HETEROKARYON INCOMPATIBILITY DOMAIN-CONTAINING PROTEIN"/>
    <property type="match status" value="1"/>
</dbReference>
<accession>A0A9P4Y4T6</accession>
<protein>
    <submittedName>
        <fullName evidence="2">HET-domain-containing protein</fullName>
    </submittedName>
</protein>
<proteinExistence type="predicted"/>
<dbReference type="GeneID" id="63836061"/>
<dbReference type="PANTHER" id="PTHR33112">
    <property type="entry name" value="DOMAIN PROTEIN, PUTATIVE-RELATED"/>
    <property type="match status" value="1"/>
</dbReference>
<comment type="caution">
    <text evidence="2">The sequence shown here is derived from an EMBL/GenBank/DDBJ whole genome shotgun (WGS) entry which is preliminary data.</text>
</comment>
<dbReference type="Proteomes" id="UP000803844">
    <property type="component" value="Unassembled WGS sequence"/>
</dbReference>
<dbReference type="RefSeq" id="XP_040777456.1">
    <property type="nucleotide sequence ID" value="XM_040918932.1"/>
</dbReference>
<dbReference type="EMBL" id="MU032347">
    <property type="protein sequence ID" value="KAF3766495.1"/>
    <property type="molecule type" value="Genomic_DNA"/>
</dbReference>
<dbReference type="InterPro" id="IPR010730">
    <property type="entry name" value="HET"/>
</dbReference>
<dbReference type="AlphaFoldDB" id="A0A9P4Y4T6"/>
<dbReference type="OrthoDB" id="5125733at2759"/>
<evidence type="ECO:0000259" key="1">
    <source>
        <dbReference type="Pfam" id="PF06985"/>
    </source>
</evidence>
<reference evidence="2" key="1">
    <citation type="journal article" date="2020" name="Phytopathology">
        <title>Genome sequence of the chestnut blight fungus Cryphonectria parasitica EP155: A fundamental resource for an archetypical invasive plant pathogen.</title>
        <authorList>
            <person name="Crouch J.A."/>
            <person name="Dawe A."/>
            <person name="Aerts A."/>
            <person name="Barry K."/>
            <person name="Churchill A.C.L."/>
            <person name="Grimwood J."/>
            <person name="Hillman B."/>
            <person name="Milgroom M.G."/>
            <person name="Pangilinan J."/>
            <person name="Smith M."/>
            <person name="Salamov A."/>
            <person name="Schmutz J."/>
            <person name="Yadav J."/>
            <person name="Grigoriev I.V."/>
            <person name="Nuss D."/>
        </authorList>
    </citation>
    <scope>NUCLEOTIDE SEQUENCE</scope>
    <source>
        <strain evidence="2">EP155</strain>
    </source>
</reference>
<gene>
    <name evidence="2" type="ORF">M406DRAFT_290961</name>
</gene>
<name>A0A9P4Y4T6_CRYP1</name>